<evidence type="ECO:0000313" key="8">
    <source>
        <dbReference type="EMBL" id="SHE79772.1"/>
    </source>
</evidence>
<protein>
    <submittedName>
        <fullName evidence="8">Pyruvate formate lyase activating enzyme</fullName>
    </submittedName>
</protein>
<dbReference type="SFLD" id="SFLDS00029">
    <property type="entry name" value="Radical_SAM"/>
    <property type="match status" value="1"/>
</dbReference>
<dbReference type="GO" id="GO:0016829">
    <property type="term" value="F:lyase activity"/>
    <property type="evidence" value="ECO:0007669"/>
    <property type="project" value="UniProtKB-KW"/>
</dbReference>
<dbReference type="OrthoDB" id="9778883at2"/>
<dbReference type="InterPro" id="IPR006638">
    <property type="entry name" value="Elp3/MiaA/NifB-like_rSAM"/>
</dbReference>
<dbReference type="Pfam" id="PF04055">
    <property type="entry name" value="Radical_SAM"/>
    <property type="match status" value="1"/>
</dbReference>
<keyword evidence="1" id="KW-0004">4Fe-4S</keyword>
<evidence type="ECO:0000256" key="5">
    <source>
        <dbReference type="ARBA" id="ARBA00023014"/>
    </source>
</evidence>
<dbReference type="GO" id="GO:0046872">
    <property type="term" value="F:metal ion binding"/>
    <property type="evidence" value="ECO:0007669"/>
    <property type="project" value="UniProtKB-KW"/>
</dbReference>
<dbReference type="InterPro" id="IPR027596">
    <property type="entry name" value="AmmeMemoSam_rS"/>
</dbReference>
<keyword evidence="2 6" id="KW-0949">S-adenosyl-L-methionine</keyword>
<dbReference type="GO" id="GO:0051539">
    <property type="term" value="F:4 iron, 4 sulfur cluster binding"/>
    <property type="evidence" value="ECO:0007669"/>
    <property type="project" value="UniProtKB-KW"/>
</dbReference>
<dbReference type="Proteomes" id="UP000184148">
    <property type="component" value="Unassembled WGS sequence"/>
</dbReference>
<evidence type="ECO:0000256" key="6">
    <source>
        <dbReference type="PIRSR" id="PIRSR004869-50"/>
    </source>
</evidence>
<dbReference type="PANTHER" id="PTHR30352:SF5">
    <property type="entry name" value="PYRUVATE FORMATE-LYASE 1-ACTIVATING ENZYME"/>
    <property type="match status" value="1"/>
</dbReference>
<feature type="binding site" evidence="6">
    <location>
        <position position="89"/>
    </location>
    <ligand>
        <name>[4Fe-4S] cluster</name>
        <dbReference type="ChEBI" id="CHEBI:49883"/>
        <note>4Fe-4S-S-AdoMet</note>
    </ligand>
</feature>
<keyword evidence="3 6" id="KW-0479">Metal-binding</keyword>
<keyword evidence="4 6" id="KW-0408">Iron</keyword>
<dbReference type="InterPro" id="IPR016431">
    <property type="entry name" value="Pyrv-formate_lyase-activ_prd"/>
</dbReference>
<organism evidence="8 9">
    <name type="scientific">Desulforamulus putei DSM 12395</name>
    <dbReference type="NCBI Taxonomy" id="1121429"/>
    <lineage>
        <taxon>Bacteria</taxon>
        <taxon>Bacillati</taxon>
        <taxon>Bacillota</taxon>
        <taxon>Clostridia</taxon>
        <taxon>Eubacteriales</taxon>
        <taxon>Peptococcaceae</taxon>
        <taxon>Desulforamulus</taxon>
    </lineage>
</organism>
<evidence type="ECO:0000256" key="3">
    <source>
        <dbReference type="ARBA" id="ARBA00022723"/>
    </source>
</evidence>
<evidence type="ECO:0000256" key="2">
    <source>
        <dbReference type="ARBA" id="ARBA00022691"/>
    </source>
</evidence>
<dbReference type="InterPro" id="IPR034457">
    <property type="entry name" value="Organic_radical-activating"/>
</dbReference>
<dbReference type="STRING" id="1121429.SAMN02745133_01163"/>
<feature type="binding site" evidence="6">
    <location>
        <position position="82"/>
    </location>
    <ligand>
        <name>[4Fe-4S] cluster</name>
        <dbReference type="ChEBI" id="CHEBI:49883"/>
        <note>4Fe-4S-S-AdoMet</note>
    </ligand>
</feature>
<evidence type="ECO:0000313" key="9">
    <source>
        <dbReference type="Proteomes" id="UP000184148"/>
    </source>
</evidence>
<feature type="binding site" evidence="6">
    <location>
        <position position="86"/>
    </location>
    <ligand>
        <name>[4Fe-4S] cluster</name>
        <dbReference type="ChEBI" id="CHEBI:49883"/>
        <note>4Fe-4S-S-AdoMet</note>
    </ligand>
</feature>
<evidence type="ECO:0000256" key="4">
    <source>
        <dbReference type="ARBA" id="ARBA00023004"/>
    </source>
</evidence>
<keyword evidence="8" id="KW-0456">Lyase</keyword>
<dbReference type="NCBIfam" id="TIGR04337">
    <property type="entry name" value="AmmeMemoSam_rS"/>
    <property type="match status" value="1"/>
</dbReference>
<comment type="cofactor">
    <cofactor evidence="6">
        <name>[4Fe-4S] cluster</name>
        <dbReference type="ChEBI" id="CHEBI:49883"/>
    </cofactor>
    <text evidence="6">Binds 1 [4Fe-4S] cluster. The cluster is coordinated with 3 cysteines and an exchangeable S-adenosyl-L-methionine.</text>
</comment>
<dbReference type="Gene3D" id="3.20.20.70">
    <property type="entry name" value="Aldolase class I"/>
    <property type="match status" value="1"/>
</dbReference>
<dbReference type="CDD" id="cd01335">
    <property type="entry name" value="Radical_SAM"/>
    <property type="match status" value="1"/>
</dbReference>
<accession>A0A1M4WFP4</accession>
<keyword evidence="9" id="KW-1185">Reference proteome</keyword>
<dbReference type="EMBL" id="FQUY01000006">
    <property type="protein sequence ID" value="SHE79772.1"/>
    <property type="molecule type" value="Genomic_DNA"/>
</dbReference>
<dbReference type="InterPro" id="IPR013785">
    <property type="entry name" value="Aldolase_TIM"/>
</dbReference>
<gene>
    <name evidence="8" type="ORF">SAMN02745133_01163</name>
</gene>
<dbReference type="InterPro" id="IPR007197">
    <property type="entry name" value="rSAM"/>
</dbReference>
<dbReference type="AlphaFoldDB" id="A0A1M4WFP4"/>
<sequence length="332" mass="37475">MHEAMFWHKKDNGLVFCELCPKGCGIRDGHRGFCRVRENKEDVLYTLNYSKVSSCALDPMEKKPLYHFYPGSLVLSLGTVGCNLRCGFCQNWQIAHGDPNTLKLPPKEAVDLALEQRDKGLPCVGIAYTYSEPFMWYEYVYDTARLARAAGLQNVLVTNGYVREEPLKKLLPCIDAMNIDVKGFTDHYYKENCAGHLEPVLRTVEIARQQCHVEITTLLVPGLNDSPAEIKELVNWIAGMDPDIPLHFSRYFPNYKFDLPPTPAATMHRAYEIAREKLNYVFLGNLGDPTGQNTYCPQCNKLLIKRGGYQTEVVGLDGQACRECGQAIAIKL</sequence>
<dbReference type="SMART" id="SM00729">
    <property type="entry name" value="Elp3"/>
    <property type="match status" value="1"/>
</dbReference>
<dbReference type="SFLD" id="SFLDG01101">
    <property type="entry name" value="Uncharacterised_Radical_SAM_Su"/>
    <property type="match status" value="1"/>
</dbReference>
<dbReference type="PANTHER" id="PTHR30352">
    <property type="entry name" value="PYRUVATE FORMATE-LYASE-ACTIVATING ENZYME"/>
    <property type="match status" value="1"/>
</dbReference>
<dbReference type="PROSITE" id="PS51918">
    <property type="entry name" value="RADICAL_SAM"/>
    <property type="match status" value="1"/>
</dbReference>
<dbReference type="PIRSF" id="PIRSF004869">
    <property type="entry name" value="PflX_prd"/>
    <property type="match status" value="1"/>
</dbReference>
<dbReference type="InterPro" id="IPR058240">
    <property type="entry name" value="rSAM_sf"/>
</dbReference>
<keyword evidence="5 6" id="KW-0411">Iron-sulfur</keyword>
<dbReference type="SUPFAM" id="SSF102114">
    <property type="entry name" value="Radical SAM enzymes"/>
    <property type="match status" value="1"/>
</dbReference>
<evidence type="ECO:0000256" key="1">
    <source>
        <dbReference type="ARBA" id="ARBA00022485"/>
    </source>
</evidence>
<evidence type="ECO:0000259" key="7">
    <source>
        <dbReference type="PROSITE" id="PS51918"/>
    </source>
</evidence>
<keyword evidence="8" id="KW-0670">Pyruvate</keyword>
<dbReference type="RefSeq" id="WP_073237150.1">
    <property type="nucleotide sequence ID" value="NZ_FQUY01000006.1"/>
</dbReference>
<reference evidence="9" key="1">
    <citation type="submission" date="2016-11" db="EMBL/GenBank/DDBJ databases">
        <authorList>
            <person name="Varghese N."/>
            <person name="Submissions S."/>
        </authorList>
    </citation>
    <scope>NUCLEOTIDE SEQUENCE [LARGE SCALE GENOMIC DNA]</scope>
    <source>
        <strain evidence="9">DSM 12395</strain>
    </source>
</reference>
<proteinExistence type="predicted"/>
<name>A0A1M4WFP4_9FIRM</name>
<feature type="domain" description="Radical SAM core" evidence="7">
    <location>
        <begin position="67"/>
        <end position="285"/>
    </location>
</feature>